<evidence type="ECO:0000313" key="3">
    <source>
        <dbReference type="Proteomes" id="UP001200145"/>
    </source>
</evidence>
<protein>
    <submittedName>
        <fullName evidence="2">Gliding motility lipoprotein GldH</fullName>
    </submittedName>
</protein>
<evidence type="ECO:0000256" key="1">
    <source>
        <dbReference type="SAM" id="SignalP"/>
    </source>
</evidence>
<dbReference type="Proteomes" id="UP001200145">
    <property type="component" value="Unassembled WGS sequence"/>
</dbReference>
<organism evidence="2 3">
    <name type="scientific">Flavihumibacter fluminis</name>
    <dbReference type="NCBI Taxonomy" id="2909236"/>
    <lineage>
        <taxon>Bacteria</taxon>
        <taxon>Pseudomonadati</taxon>
        <taxon>Bacteroidota</taxon>
        <taxon>Chitinophagia</taxon>
        <taxon>Chitinophagales</taxon>
        <taxon>Chitinophagaceae</taxon>
        <taxon>Flavihumibacter</taxon>
    </lineage>
</organism>
<gene>
    <name evidence="2" type="ORF">L0U88_20370</name>
</gene>
<sequence length="157" mass="18117">MKRFHFAWLPILMLLFVSCQTIDVFERNATLENHSWQVADKPSFEFNITDTVSRYNIFVVVRHADAYRYNNLWLNIHTKAPGDSVAQVQALDLQLATNDKGWLGAGMDDIYEHRVRISQAPVSLKAGTYQFKLEQIMRDDPLEHILNVGVRVEKAPD</sequence>
<evidence type="ECO:0000313" key="2">
    <source>
        <dbReference type="EMBL" id="MCF1717009.1"/>
    </source>
</evidence>
<dbReference type="EMBL" id="JAKEVY010000008">
    <property type="protein sequence ID" value="MCF1717009.1"/>
    <property type="molecule type" value="Genomic_DNA"/>
</dbReference>
<keyword evidence="2" id="KW-0449">Lipoprotein</keyword>
<feature type="chain" id="PRO_5045797777" evidence="1">
    <location>
        <begin position="22"/>
        <end position="157"/>
    </location>
</feature>
<feature type="signal peptide" evidence="1">
    <location>
        <begin position="1"/>
        <end position="21"/>
    </location>
</feature>
<dbReference type="InterPro" id="IPR020018">
    <property type="entry name" value="Motility-assoc_lipoprot_GldH"/>
</dbReference>
<comment type="caution">
    <text evidence="2">The sequence shown here is derived from an EMBL/GenBank/DDBJ whole genome shotgun (WGS) entry which is preliminary data.</text>
</comment>
<keyword evidence="3" id="KW-1185">Reference proteome</keyword>
<dbReference type="RefSeq" id="WP_234868666.1">
    <property type="nucleotide sequence ID" value="NZ_JAKEVY010000008.1"/>
</dbReference>
<reference evidence="2 3" key="1">
    <citation type="submission" date="2022-01" db="EMBL/GenBank/DDBJ databases">
        <title>Flavihumibacter sp. nov., isolated from sediment of a river.</title>
        <authorList>
            <person name="Liu H."/>
        </authorList>
    </citation>
    <scope>NUCLEOTIDE SEQUENCE [LARGE SCALE GENOMIC DNA]</scope>
    <source>
        <strain evidence="2 3">RY-1</strain>
    </source>
</reference>
<dbReference type="PROSITE" id="PS51257">
    <property type="entry name" value="PROKAR_LIPOPROTEIN"/>
    <property type="match status" value="1"/>
</dbReference>
<proteinExistence type="predicted"/>
<name>A0ABS9BQB0_9BACT</name>
<dbReference type="NCBIfam" id="TIGR03511">
    <property type="entry name" value="GldH_lipo"/>
    <property type="match status" value="1"/>
</dbReference>
<accession>A0ABS9BQB0</accession>
<dbReference type="Pfam" id="PF14109">
    <property type="entry name" value="GldH_lipo"/>
    <property type="match status" value="1"/>
</dbReference>
<keyword evidence="1" id="KW-0732">Signal</keyword>